<proteinExistence type="predicted"/>
<accession>D7KME9</accession>
<dbReference type="HOGENOM" id="CLU_112192_0_0_1"/>
<evidence type="ECO:0000313" key="2">
    <source>
        <dbReference type="EMBL" id="EFH68903.1"/>
    </source>
</evidence>
<dbReference type="AlphaFoldDB" id="D7KME9"/>
<name>D7KME9_ARALL</name>
<evidence type="ECO:0000313" key="3">
    <source>
        <dbReference type="Proteomes" id="UP000008694"/>
    </source>
</evidence>
<sequence length="169" mass="18884">MASFSSSTENATPPLTTGDRASSPSAAHESANSSIFKKLGSLISETLDFIMKEEEKKGVSVSHEDLVSWAKQLDKEGKREYALEIFMWMDKKKMSFSTSELALFVNVIAKTRGLDDAHAYLKKVDPDCDRMDQPNKNWPAYVSLLRLETELLKKRGIVRAVRPLAVASE</sequence>
<feature type="region of interest" description="Disordered" evidence="1">
    <location>
        <begin position="1"/>
        <end position="30"/>
    </location>
</feature>
<dbReference type="STRING" id="81972.D7KME9"/>
<dbReference type="OrthoDB" id="1084042at2759"/>
<evidence type="ECO:0008006" key="4">
    <source>
        <dbReference type="Google" id="ProtNLM"/>
    </source>
</evidence>
<keyword evidence="3" id="KW-1185">Reference proteome</keyword>
<dbReference type="Gramene" id="scaffold_101244.1">
    <property type="protein sequence ID" value="scaffold_101244.1"/>
    <property type="gene ID" value="scaffold_101244.1"/>
</dbReference>
<reference evidence="3" key="1">
    <citation type="journal article" date="2011" name="Nat. Genet.">
        <title>The Arabidopsis lyrata genome sequence and the basis of rapid genome size change.</title>
        <authorList>
            <person name="Hu T.T."/>
            <person name="Pattyn P."/>
            <person name="Bakker E.G."/>
            <person name="Cao J."/>
            <person name="Cheng J.-F."/>
            <person name="Clark R.M."/>
            <person name="Fahlgren N."/>
            <person name="Fawcett J.A."/>
            <person name="Grimwood J."/>
            <person name="Gundlach H."/>
            <person name="Haberer G."/>
            <person name="Hollister J.D."/>
            <person name="Ossowski S."/>
            <person name="Ottilar R.P."/>
            <person name="Salamov A.A."/>
            <person name="Schneeberger K."/>
            <person name="Spannagl M."/>
            <person name="Wang X."/>
            <person name="Yang L."/>
            <person name="Nasrallah M.E."/>
            <person name="Bergelson J."/>
            <person name="Carrington J.C."/>
            <person name="Gaut B.S."/>
            <person name="Schmutz J."/>
            <person name="Mayer K.F.X."/>
            <person name="Van de Peer Y."/>
            <person name="Grigoriev I.V."/>
            <person name="Nordborg M."/>
            <person name="Weigel D."/>
            <person name="Guo Y.-L."/>
        </authorList>
    </citation>
    <scope>NUCLEOTIDE SEQUENCE [LARGE SCALE GENOMIC DNA]</scope>
    <source>
        <strain evidence="3">cv. MN47</strain>
    </source>
</reference>
<evidence type="ECO:0000256" key="1">
    <source>
        <dbReference type="SAM" id="MobiDB-lite"/>
    </source>
</evidence>
<gene>
    <name evidence="2" type="ORF">ARALYDRAFT_888450</name>
</gene>
<protein>
    <recommendedName>
        <fullName evidence="4">Pentatricopeptide repeat-containing protein</fullName>
    </recommendedName>
</protein>
<dbReference type="KEGG" id="aly:9325935"/>
<dbReference type="Proteomes" id="UP000008694">
    <property type="component" value="Unassembled WGS sequence"/>
</dbReference>
<organism evidence="3">
    <name type="scientific">Arabidopsis lyrata subsp. lyrata</name>
    <name type="common">Lyre-leaved rock-cress</name>
    <dbReference type="NCBI Taxonomy" id="81972"/>
    <lineage>
        <taxon>Eukaryota</taxon>
        <taxon>Viridiplantae</taxon>
        <taxon>Streptophyta</taxon>
        <taxon>Embryophyta</taxon>
        <taxon>Tracheophyta</taxon>
        <taxon>Spermatophyta</taxon>
        <taxon>Magnoliopsida</taxon>
        <taxon>eudicotyledons</taxon>
        <taxon>Gunneridae</taxon>
        <taxon>Pentapetalae</taxon>
        <taxon>rosids</taxon>
        <taxon>malvids</taxon>
        <taxon>Brassicales</taxon>
        <taxon>Brassicaceae</taxon>
        <taxon>Camelineae</taxon>
        <taxon>Arabidopsis</taxon>
    </lineage>
</organism>
<dbReference type="EMBL" id="GL348713">
    <property type="protein sequence ID" value="EFH68903.1"/>
    <property type="molecule type" value="Genomic_DNA"/>
</dbReference>